<organism evidence="3 4">
    <name type="scientific">Streptomyces vietnamensis</name>
    <dbReference type="NCBI Taxonomy" id="362257"/>
    <lineage>
        <taxon>Bacteria</taxon>
        <taxon>Bacillati</taxon>
        <taxon>Actinomycetota</taxon>
        <taxon>Actinomycetes</taxon>
        <taxon>Kitasatosporales</taxon>
        <taxon>Streptomycetaceae</taxon>
        <taxon>Streptomyces</taxon>
    </lineage>
</organism>
<gene>
    <name evidence="3" type="ORF">SVTN_11390</name>
</gene>
<accession>A0A0B5HS94</accession>
<evidence type="ECO:0000313" key="4">
    <source>
        <dbReference type="Proteomes" id="UP000031774"/>
    </source>
</evidence>
<feature type="chain" id="PRO_5002117959" description="Peptidase inhibitor family I36" evidence="2">
    <location>
        <begin position="38"/>
        <end position="156"/>
    </location>
</feature>
<keyword evidence="4" id="KW-1185">Reference proteome</keyword>
<dbReference type="RefSeq" id="WP_041128989.1">
    <property type="nucleotide sequence ID" value="NZ_CP010407.1"/>
</dbReference>
<name>A0A0B5HS94_9ACTN</name>
<keyword evidence="2" id="KW-0732">Signal</keyword>
<dbReference type="AlphaFoldDB" id="A0A0B5HS94"/>
<evidence type="ECO:0000313" key="3">
    <source>
        <dbReference type="EMBL" id="AJF64940.1"/>
    </source>
</evidence>
<dbReference type="Proteomes" id="UP000031774">
    <property type="component" value="Chromosome"/>
</dbReference>
<evidence type="ECO:0000256" key="1">
    <source>
        <dbReference type="SAM" id="MobiDB-lite"/>
    </source>
</evidence>
<dbReference type="KEGG" id="svt:SVTN_11390"/>
<dbReference type="EMBL" id="CP010407">
    <property type="protein sequence ID" value="AJF64940.1"/>
    <property type="molecule type" value="Genomic_DNA"/>
</dbReference>
<dbReference type="STRING" id="362257.SVTN_11390"/>
<proteinExistence type="predicted"/>
<evidence type="ECO:0008006" key="5">
    <source>
        <dbReference type="Google" id="ProtNLM"/>
    </source>
</evidence>
<feature type="signal peptide" evidence="2">
    <location>
        <begin position="1"/>
        <end position="37"/>
    </location>
</feature>
<protein>
    <recommendedName>
        <fullName evidence="5">Peptidase inhibitor family I36</fullName>
    </recommendedName>
</protein>
<feature type="region of interest" description="Disordered" evidence="1">
    <location>
        <begin position="132"/>
        <end position="156"/>
    </location>
</feature>
<dbReference type="HOGENOM" id="CLU_1712316_0_0_11"/>
<sequence>MTKNNRITGLGKRIASVAGATALLVGGAVATAGPAAAGPNCASGYHCVFISSIENNVKHSYFSSDSDFTNDTFDGAPADVKVNDYVEAASNSSNSGYESHYYYDINYGGGLVFCVNPGSSVDLWSLTEDGYSGNGKGQRNEASSLRVRSTTTIPCF</sequence>
<feature type="compositionally biased region" description="Polar residues" evidence="1">
    <location>
        <begin position="140"/>
        <end position="156"/>
    </location>
</feature>
<reference evidence="3 4" key="1">
    <citation type="submission" date="2014-12" db="EMBL/GenBank/DDBJ databases">
        <title>Complete genome sequence of Streptomyces vietnamensis strain GIMV4.0001, a genetic manipulable producer of the benzoisochromanequinone antibiotic granaticin.</title>
        <authorList>
            <person name="Deng M.R."/>
            <person name="Guo J."/>
            <person name="Ma L.Y."/>
            <person name="Feng G.D."/>
            <person name="Mo C.Y."/>
            <person name="Zhu H.H."/>
        </authorList>
    </citation>
    <scope>NUCLEOTIDE SEQUENCE [LARGE SCALE GENOMIC DNA]</scope>
    <source>
        <strain evidence="4">GIMV4.0001</strain>
    </source>
</reference>
<evidence type="ECO:0000256" key="2">
    <source>
        <dbReference type="SAM" id="SignalP"/>
    </source>
</evidence>